<comment type="pathway">
    <text evidence="1">Metabolic intermediate biosynthesis; chorismate biosynthesis; chorismate from D-erythrose 4-phosphate and phosphoenolpyruvate: step 6/7.</text>
</comment>
<comment type="caution">
    <text evidence="10">The sequence shown here is derived from an EMBL/GenBank/DDBJ whole genome shotgun (WGS) entry which is preliminary data.</text>
</comment>
<dbReference type="GO" id="GO:0009073">
    <property type="term" value="P:aromatic amino acid family biosynthetic process"/>
    <property type="evidence" value="ECO:0007669"/>
    <property type="project" value="UniProtKB-KW"/>
</dbReference>
<evidence type="ECO:0000256" key="2">
    <source>
        <dbReference type="ARBA" id="ARBA00009948"/>
    </source>
</evidence>
<gene>
    <name evidence="10" type="ORF">JCM19296_820</name>
</gene>
<sequence length="425" mass="47561">MDLLLEKPLNSLSKEVVFTITGSKSESNRLLILKALYPELEIVNLSNSDDTVHMQEALMSQKNHVEIGHAGTAMRFLTAYYASKKGLITITGSQRMQQRPIAVLVDALRSIGAKIEYLNQEGYPPLKIDGGHINGATVKLDASVSSQYITALMLIAPSLENGLKIELIGKLTSRPYIQMTVRHLQSIGVTVNWSKQDVDSEKDIQTTSEVIQIKPLDTIINRSLTVESDWSSAGYWYSWVALQDIGYQLTLQHYFKESVQGDSKLSEYYEEFGVQTSFDNNQLILTKRSEKVAQRIVINLVNEPDQAQTIFATCLALGVDAHLTGLHTLRIKETDRIAALKDVGSRFRESVIKTTQDTITLTCIPLEQHTEPVVIDTFDDHRMAMAFAPVACRTSLLIKDAGVVTKSYPQFWNDLKRVNVNITEI</sequence>
<evidence type="ECO:0000256" key="8">
    <source>
        <dbReference type="ARBA" id="ARBA00044633"/>
    </source>
</evidence>
<keyword evidence="5 10" id="KW-0808">Transferase</keyword>
<accession>A0A081D8J6</accession>
<proteinExistence type="inferred from homology"/>
<name>A0A081D8J6_NONUL</name>
<comment type="catalytic activity">
    <reaction evidence="8">
        <text>3-phosphoshikimate + phosphoenolpyruvate = 5-O-(1-carboxyvinyl)-3-phosphoshikimate + phosphate</text>
        <dbReference type="Rhea" id="RHEA:21256"/>
        <dbReference type="ChEBI" id="CHEBI:43474"/>
        <dbReference type="ChEBI" id="CHEBI:57701"/>
        <dbReference type="ChEBI" id="CHEBI:58702"/>
        <dbReference type="ChEBI" id="CHEBI:145989"/>
        <dbReference type="EC" id="2.5.1.19"/>
    </reaction>
    <physiologicalReaction direction="left-to-right" evidence="8">
        <dbReference type="Rhea" id="RHEA:21257"/>
    </physiologicalReaction>
</comment>
<dbReference type="PANTHER" id="PTHR21090">
    <property type="entry name" value="AROM/DEHYDROQUINATE SYNTHASE"/>
    <property type="match status" value="1"/>
</dbReference>
<protein>
    <recommendedName>
        <fullName evidence="3">3-phosphoshikimate 1-carboxyvinyltransferase</fullName>
        <ecNumber evidence="3">2.5.1.19</ecNumber>
    </recommendedName>
    <alternativeName>
        <fullName evidence="7">5-enolpyruvylshikimate-3-phosphate synthase</fullName>
    </alternativeName>
</protein>
<evidence type="ECO:0000259" key="9">
    <source>
        <dbReference type="Pfam" id="PF00275"/>
    </source>
</evidence>
<dbReference type="SUPFAM" id="SSF55205">
    <property type="entry name" value="EPT/RTPC-like"/>
    <property type="match status" value="1"/>
</dbReference>
<evidence type="ECO:0000256" key="1">
    <source>
        <dbReference type="ARBA" id="ARBA00004811"/>
    </source>
</evidence>
<dbReference type="AlphaFoldDB" id="A0A081D8J6"/>
<dbReference type="UniPathway" id="UPA00053">
    <property type="reaction ID" value="UER00089"/>
</dbReference>
<dbReference type="Pfam" id="PF00275">
    <property type="entry name" value="EPSP_synthase"/>
    <property type="match status" value="1"/>
</dbReference>
<feature type="domain" description="Enolpyruvate transferase" evidence="9">
    <location>
        <begin position="62"/>
        <end position="415"/>
    </location>
</feature>
<dbReference type="EC" id="2.5.1.19" evidence="3"/>
<dbReference type="PANTHER" id="PTHR21090:SF5">
    <property type="entry name" value="PENTAFUNCTIONAL AROM POLYPEPTIDE"/>
    <property type="match status" value="1"/>
</dbReference>
<evidence type="ECO:0000313" key="10">
    <source>
        <dbReference type="EMBL" id="GAK75242.1"/>
    </source>
</evidence>
<dbReference type="GO" id="GO:0008652">
    <property type="term" value="P:amino acid biosynthetic process"/>
    <property type="evidence" value="ECO:0007669"/>
    <property type="project" value="UniProtKB-KW"/>
</dbReference>
<dbReference type="Proteomes" id="UP000028980">
    <property type="component" value="Unassembled WGS sequence"/>
</dbReference>
<dbReference type="InterPro" id="IPR036968">
    <property type="entry name" value="Enolpyruvate_Tfrase_sf"/>
</dbReference>
<comment type="similarity">
    <text evidence="2">Belongs to the EPSP synthase family.</text>
</comment>
<evidence type="ECO:0000256" key="4">
    <source>
        <dbReference type="ARBA" id="ARBA00022605"/>
    </source>
</evidence>
<organism evidence="10 11">
    <name type="scientific">Nonlabens ulvanivorans</name>
    <name type="common">Persicivirga ulvanivorans</name>
    <dbReference type="NCBI Taxonomy" id="906888"/>
    <lineage>
        <taxon>Bacteria</taxon>
        <taxon>Pseudomonadati</taxon>
        <taxon>Bacteroidota</taxon>
        <taxon>Flavobacteriia</taxon>
        <taxon>Flavobacteriales</taxon>
        <taxon>Flavobacteriaceae</taxon>
        <taxon>Nonlabens</taxon>
    </lineage>
</organism>
<keyword evidence="6" id="KW-0057">Aromatic amino acid biosynthesis</keyword>
<dbReference type="EMBL" id="BBLG01000001">
    <property type="protein sequence ID" value="GAK75242.1"/>
    <property type="molecule type" value="Genomic_DNA"/>
</dbReference>
<evidence type="ECO:0000256" key="6">
    <source>
        <dbReference type="ARBA" id="ARBA00023141"/>
    </source>
</evidence>
<evidence type="ECO:0000313" key="11">
    <source>
        <dbReference type="Proteomes" id="UP000028980"/>
    </source>
</evidence>
<evidence type="ECO:0000256" key="3">
    <source>
        <dbReference type="ARBA" id="ARBA00012450"/>
    </source>
</evidence>
<dbReference type="InterPro" id="IPR013792">
    <property type="entry name" value="RNA3'P_cycl/enolpyr_Trfase_a/b"/>
</dbReference>
<reference evidence="10 11" key="1">
    <citation type="journal article" date="2014" name="Genome Announc.">
        <title>Draft Genome Sequences of Marine Flavobacterium Nonlabens Strains NR17, NR24, NR27, NR32, NR33, and Ara13.</title>
        <authorList>
            <person name="Nakanishi M."/>
            <person name="Meirelles P."/>
            <person name="Suzuki R."/>
            <person name="Takatani N."/>
            <person name="Mino S."/>
            <person name="Suda W."/>
            <person name="Oshima K."/>
            <person name="Hattori M."/>
            <person name="Ohkuma M."/>
            <person name="Hosokawa M."/>
            <person name="Miyashita K."/>
            <person name="Thompson F.L."/>
            <person name="Niwa A."/>
            <person name="Sawabe T."/>
            <person name="Sawabe T."/>
        </authorList>
    </citation>
    <scope>NUCLEOTIDE SEQUENCE [LARGE SCALE GENOMIC DNA]</scope>
    <source>
        <strain evidence="11">JCM19296</strain>
    </source>
</reference>
<dbReference type="PIRSF" id="PIRSF000505">
    <property type="entry name" value="EPSPS"/>
    <property type="match status" value="1"/>
</dbReference>
<dbReference type="InterPro" id="IPR006264">
    <property type="entry name" value="EPSP_synthase"/>
</dbReference>
<dbReference type="GO" id="GO:0003866">
    <property type="term" value="F:3-phosphoshikimate 1-carboxyvinyltransferase activity"/>
    <property type="evidence" value="ECO:0007669"/>
    <property type="project" value="UniProtKB-EC"/>
</dbReference>
<dbReference type="Gene3D" id="3.65.10.10">
    <property type="entry name" value="Enolpyruvate transferase domain"/>
    <property type="match status" value="2"/>
</dbReference>
<evidence type="ECO:0000256" key="5">
    <source>
        <dbReference type="ARBA" id="ARBA00022679"/>
    </source>
</evidence>
<keyword evidence="4" id="KW-0028">Amino-acid biosynthesis</keyword>
<dbReference type="InterPro" id="IPR001986">
    <property type="entry name" value="Enolpyruvate_Tfrase_dom"/>
</dbReference>
<evidence type="ECO:0000256" key="7">
    <source>
        <dbReference type="ARBA" id="ARBA00030046"/>
    </source>
</evidence>
<dbReference type="GO" id="GO:0009423">
    <property type="term" value="P:chorismate biosynthetic process"/>
    <property type="evidence" value="ECO:0007669"/>
    <property type="project" value="UniProtKB-UniPathway"/>
</dbReference>